<dbReference type="AlphaFoldDB" id="A0AAI9TQ53"/>
<evidence type="ECO:0000313" key="3">
    <source>
        <dbReference type="Proteomes" id="UP001227192"/>
    </source>
</evidence>
<sequence>MSTSSPSPPPYQPLVRDGHTREPDKLPSMFISSTVPVIDENTIILGATHPTLSTADPQDDGWFISDFYAFNYLFKGLGMQQTWLTAVEPAKLVEKYGPFLHGNPYEEQKICLSQELLDSDELSPVTVVSPERMIDQFLIEAKKASELAKRTSAPLLLLIFCHGLPYFHFLLNNADKQRGLGMVRLKGVLELGVRVTLVTTACHSGGWATSPDFNHTTMAASDETTTKHGTSNAWGVCQSIGRSCSSVFANTLVDSLSSAASPLLDPRERSQPLPHPLRTQPMLHAEEPDGIQTLQPEEPDESQTQMYNAFCESIWEVCEHRVTRPWSEQGFTFSAQGDEWDLSWTGRTGVPLADFKRRWEQLASHPYTGPADIRDLRNTHPDNHTFREADPASTSESDDEETVHQMTDNIDHGRIKAMGRIFHQTSPGDWDGGRMVGFGGTLRAYYERDEFKKRASKFAAAIRFRWEMALLTDYIVSVFGLPMPSGRICILWHYFTWRAAIARTDPTWEERYKVIRSALGDCFILLPNDNQGPLFFRPNCYLLAALVEANKPDDEIMAIVSAIEQFMETLKEFHEQRACQDERIQIHVRFTSDSLQIQFRLNSDSILFYFKNPYNILQTTSSAYLAFLYLRTALVETNKPDDETMAIISAIEQFLETLKEFHEQRACQDERVHDRGRGHGRVWLKTIDRRALESLAPVKSLRLLRAC</sequence>
<reference evidence="2" key="1">
    <citation type="submission" date="2015-06" db="EMBL/GenBank/DDBJ databases">
        <authorList>
            <person name="Nguyen H."/>
        </authorList>
    </citation>
    <scope>NUCLEOTIDE SEQUENCE</scope>
    <source>
        <strain evidence="2">DAOM 180753</strain>
    </source>
</reference>
<evidence type="ECO:0000256" key="1">
    <source>
        <dbReference type="SAM" id="MobiDB-lite"/>
    </source>
</evidence>
<proteinExistence type="predicted"/>
<feature type="compositionally biased region" description="Basic and acidic residues" evidence="1">
    <location>
        <begin position="372"/>
        <end position="390"/>
    </location>
</feature>
<accession>A0AAI9TQ53</accession>
<feature type="region of interest" description="Disordered" evidence="1">
    <location>
        <begin position="370"/>
        <end position="404"/>
    </location>
</feature>
<protein>
    <submittedName>
        <fullName evidence="2">Uncharacterized protein</fullName>
    </submittedName>
</protein>
<dbReference type="EMBL" id="LACB01000035">
    <property type="protein sequence ID" value="KAJ9491303.1"/>
    <property type="molecule type" value="Genomic_DNA"/>
</dbReference>
<evidence type="ECO:0000313" key="2">
    <source>
        <dbReference type="EMBL" id="KAJ9491303.1"/>
    </source>
</evidence>
<name>A0AAI9TQ53_PENTH</name>
<gene>
    <name evidence="2" type="ORF">VN97_g1945</name>
</gene>
<keyword evidence="3" id="KW-1185">Reference proteome</keyword>
<comment type="caution">
    <text evidence="2">The sequence shown here is derived from an EMBL/GenBank/DDBJ whole genome shotgun (WGS) entry which is preliminary data.</text>
</comment>
<reference evidence="2" key="2">
    <citation type="journal article" date="2016" name="Fungal Biol.">
        <title>Ochratoxin A production by Penicillium thymicola.</title>
        <authorList>
            <person name="Nguyen H.D.T."/>
            <person name="McMullin D.R."/>
            <person name="Ponomareva E."/>
            <person name="Riley R."/>
            <person name="Pomraning K.R."/>
            <person name="Baker S.E."/>
            <person name="Seifert K.A."/>
        </authorList>
    </citation>
    <scope>NUCLEOTIDE SEQUENCE</scope>
    <source>
        <strain evidence="2">DAOM 180753</strain>
    </source>
</reference>
<organism evidence="2 3">
    <name type="scientific">Penicillium thymicola</name>
    <dbReference type="NCBI Taxonomy" id="293382"/>
    <lineage>
        <taxon>Eukaryota</taxon>
        <taxon>Fungi</taxon>
        <taxon>Dikarya</taxon>
        <taxon>Ascomycota</taxon>
        <taxon>Pezizomycotina</taxon>
        <taxon>Eurotiomycetes</taxon>
        <taxon>Eurotiomycetidae</taxon>
        <taxon>Eurotiales</taxon>
        <taxon>Aspergillaceae</taxon>
        <taxon>Penicillium</taxon>
    </lineage>
</organism>
<dbReference type="Proteomes" id="UP001227192">
    <property type="component" value="Unassembled WGS sequence"/>
</dbReference>